<sequence length="113" mass="12842">MIESHYKIVPAMQLCKMPKYKIIIKKLKAREVNDLQKVKKKAANQGIDKLNSMHKPNTLAASPSMHCCLHSLLSLQTQTIETTNTTGKLSQLQLTRFHNNLTNRDLAARDTAW</sequence>
<reference evidence="1 2" key="1">
    <citation type="journal article" date="2023" name="Nucleic Acids Res.">
        <title>The hologenome of Daphnia magna reveals possible DNA methylation and microbiome-mediated evolution of the host genome.</title>
        <authorList>
            <person name="Chaturvedi A."/>
            <person name="Li X."/>
            <person name="Dhandapani V."/>
            <person name="Marshall H."/>
            <person name="Kissane S."/>
            <person name="Cuenca-Cambronero M."/>
            <person name="Asole G."/>
            <person name="Calvet F."/>
            <person name="Ruiz-Romero M."/>
            <person name="Marangio P."/>
            <person name="Guigo R."/>
            <person name="Rago D."/>
            <person name="Mirbahai L."/>
            <person name="Eastwood N."/>
            <person name="Colbourne J.K."/>
            <person name="Zhou J."/>
            <person name="Mallon E."/>
            <person name="Orsini L."/>
        </authorList>
    </citation>
    <scope>NUCLEOTIDE SEQUENCE [LARGE SCALE GENOMIC DNA]</scope>
    <source>
        <strain evidence="1">LRV0_1</strain>
    </source>
</reference>
<dbReference type="Proteomes" id="UP001234178">
    <property type="component" value="Unassembled WGS sequence"/>
</dbReference>
<proteinExistence type="predicted"/>
<keyword evidence="2" id="KW-1185">Reference proteome</keyword>
<gene>
    <name evidence="1" type="ORF">OUZ56_030997</name>
</gene>
<dbReference type="EMBL" id="JAOYFB010000005">
    <property type="protein sequence ID" value="KAK4016034.1"/>
    <property type="molecule type" value="Genomic_DNA"/>
</dbReference>
<evidence type="ECO:0000313" key="1">
    <source>
        <dbReference type="EMBL" id="KAK4016034.1"/>
    </source>
</evidence>
<accession>A0ABQ9ZT36</accession>
<protein>
    <submittedName>
        <fullName evidence="1">Uncharacterized protein</fullName>
    </submittedName>
</protein>
<comment type="caution">
    <text evidence="1">The sequence shown here is derived from an EMBL/GenBank/DDBJ whole genome shotgun (WGS) entry which is preliminary data.</text>
</comment>
<evidence type="ECO:0000313" key="2">
    <source>
        <dbReference type="Proteomes" id="UP001234178"/>
    </source>
</evidence>
<name>A0ABQ9ZT36_9CRUS</name>
<organism evidence="1 2">
    <name type="scientific">Daphnia magna</name>
    <dbReference type="NCBI Taxonomy" id="35525"/>
    <lineage>
        <taxon>Eukaryota</taxon>
        <taxon>Metazoa</taxon>
        <taxon>Ecdysozoa</taxon>
        <taxon>Arthropoda</taxon>
        <taxon>Crustacea</taxon>
        <taxon>Branchiopoda</taxon>
        <taxon>Diplostraca</taxon>
        <taxon>Cladocera</taxon>
        <taxon>Anomopoda</taxon>
        <taxon>Daphniidae</taxon>
        <taxon>Daphnia</taxon>
    </lineage>
</organism>